<evidence type="ECO:0000313" key="2">
    <source>
        <dbReference type="Proteomes" id="UP000236630"/>
    </source>
</evidence>
<dbReference type="Gene3D" id="3.80.10.10">
    <property type="entry name" value="Ribonuclease Inhibitor"/>
    <property type="match status" value="1"/>
</dbReference>
<dbReference type="SUPFAM" id="SSF52058">
    <property type="entry name" value="L domain-like"/>
    <property type="match status" value="1"/>
</dbReference>
<feature type="non-terminal residue" evidence="1">
    <location>
        <position position="1"/>
    </location>
</feature>
<dbReference type="PANTHER" id="PTHR48007">
    <property type="entry name" value="LEUCINE-RICH REPEAT RECEPTOR-LIKE PROTEIN KINASE PXC1"/>
    <property type="match status" value="1"/>
</dbReference>
<dbReference type="STRING" id="55188.A0A2H5QBR1"/>
<evidence type="ECO:0000313" key="1">
    <source>
        <dbReference type="EMBL" id="GAY62078.1"/>
    </source>
</evidence>
<dbReference type="Proteomes" id="UP000236630">
    <property type="component" value="Unassembled WGS sequence"/>
</dbReference>
<proteinExistence type="predicted"/>
<dbReference type="InterPro" id="IPR046959">
    <property type="entry name" value="PRK1-6/SRF4-like"/>
</dbReference>
<organism evidence="1 2">
    <name type="scientific">Citrus unshiu</name>
    <name type="common">Satsuma mandarin</name>
    <name type="synonym">Citrus nobilis var. unshiu</name>
    <dbReference type="NCBI Taxonomy" id="55188"/>
    <lineage>
        <taxon>Eukaryota</taxon>
        <taxon>Viridiplantae</taxon>
        <taxon>Streptophyta</taxon>
        <taxon>Embryophyta</taxon>
        <taxon>Tracheophyta</taxon>
        <taxon>Spermatophyta</taxon>
        <taxon>Magnoliopsida</taxon>
        <taxon>eudicotyledons</taxon>
        <taxon>Gunneridae</taxon>
        <taxon>Pentapetalae</taxon>
        <taxon>rosids</taxon>
        <taxon>malvids</taxon>
        <taxon>Sapindales</taxon>
        <taxon>Rutaceae</taxon>
        <taxon>Aurantioideae</taxon>
        <taxon>Citrus</taxon>
    </lineage>
</organism>
<evidence type="ECO:0008006" key="3">
    <source>
        <dbReference type="Google" id="ProtNLM"/>
    </source>
</evidence>
<dbReference type="InterPro" id="IPR032675">
    <property type="entry name" value="LRR_dom_sf"/>
</dbReference>
<sequence>HGNAWYQSLSSSLPKLQVFSLAQYFLSGPIHPSSANLQSLSEICLDNINLSSTIPEFLADFSNLTSFISAIFMDFSNNIFSGAIPYLHILKNITHLDLSNNLLTGVISSTAWEQLLNLVFVDLGNNSLNGNISLFLFELSILQRLQLADNQFDGQIPEFSNASSSAIDTLNLIGNKLYRPFPI</sequence>
<gene>
    <name evidence="1" type="ORF">CUMW_215010</name>
</gene>
<dbReference type="InterPro" id="IPR001611">
    <property type="entry name" value="Leu-rich_rpt"/>
</dbReference>
<dbReference type="Pfam" id="PF00560">
    <property type="entry name" value="LRR_1"/>
    <property type="match status" value="1"/>
</dbReference>
<dbReference type="PANTHER" id="PTHR48007:SF4">
    <property type="entry name" value="LEUCINE-RICH REPEAT RECEPTOR-LIKE PROTEIN KINASE PXC1"/>
    <property type="match status" value="1"/>
</dbReference>
<reference evidence="1 2" key="1">
    <citation type="journal article" date="2017" name="Front. Genet.">
        <title>Draft sequencing of the heterozygous diploid genome of Satsuma (Citrus unshiu Marc.) using a hybrid assembly approach.</title>
        <authorList>
            <person name="Shimizu T."/>
            <person name="Tanizawa Y."/>
            <person name="Mochizuki T."/>
            <person name="Nagasaki H."/>
            <person name="Yoshioka T."/>
            <person name="Toyoda A."/>
            <person name="Fujiyama A."/>
            <person name="Kaminuma E."/>
            <person name="Nakamura Y."/>
        </authorList>
    </citation>
    <scope>NUCLEOTIDE SEQUENCE [LARGE SCALE GENOMIC DNA]</scope>
    <source>
        <strain evidence="2">cv. Miyagawa wase</strain>
    </source>
</reference>
<accession>A0A2H5QBR1</accession>
<dbReference type="EMBL" id="BDQV01000292">
    <property type="protein sequence ID" value="GAY62078.1"/>
    <property type="molecule type" value="Genomic_DNA"/>
</dbReference>
<dbReference type="AlphaFoldDB" id="A0A2H5QBR1"/>
<feature type="non-terminal residue" evidence="1">
    <location>
        <position position="183"/>
    </location>
</feature>
<comment type="caution">
    <text evidence="1">The sequence shown here is derived from an EMBL/GenBank/DDBJ whole genome shotgun (WGS) entry which is preliminary data.</text>
</comment>
<keyword evidence="2" id="KW-1185">Reference proteome</keyword>
<name>A0A2H5QBR1_CITUN</name>
<protein>
    <recommendedName>
        <fullName evidence="3">Leucine-rich repeat-containing N-terminal plant-type domain-containing protein</fullName>
    </recommendedName>
</protein>